<evidence type="ECO:0000313" key="1">
    <source>
        <dbReference type="EMBL" id="NYH92861.1"/>
    </source>
</evidence>
<sequence length="160" mass="18728">MARRNISIPDDLDERLDQHRDRINASRVCAIALERELDMIEQQTRPLEVEESKVERLVERLRQQQTEKDNWYGRGRRDGEAWAQNSASLNELRAFEENWSGLEGMTLADFDPGDLEGWDDVLPEERQPEVNQQPLVLRGAYLLGWYAGVRDLWRAARTHL</sequence>
<protein>
    <submittedName>
        <fullName evidence="1">Uncharacterized protein</fullName>
    </submittedName>
</protein>
<dbReference type="AlphaFoldDB" id="A0A852ZIC6"/>
<evidence type="ECO:0000313" key="2">
    <source>
        <dbReference type="Proteomes" id="UP000579605"/>
    </source>
</evidence>
<reference evidence="1 2" key="1">
    <citation type="submission" date="2020-07" db="EMBL/GenBank/DDBJ databases">
        <title>Sequencing the genomes of 1000 actinobacteria strains.</title>
        <authorList>
            <person name="Klenk H.-P."/>
        </authorList>
    </citation>
    <scope>NUCLEOTIDE SEQUENCE [LARGE SCALE GENOMIC DNA]</scope>
    <source>
        <strain evidence="1 2">DSM 18448</strain>
    </source>
</reference>
<keyword evidence="2" id="KW-1185">Reference proteome</keyword>
<gene>
    <name evidence="1" type="ORF">F4554_005499</name>
</gene>
<dbReference type="EMBL" id="JACBZH010000001">
    <property type="protein sequence ID" value="NYH92861.1"/>
    <property type="molecule type" value="Genomic_DNA"/>
</dbReference>
<organism evidence="1 2">
    <name type="scientific">Actinopolymorpha rutila</name>
    <dbReference type="NCBI Taxonomy" id="446787"/>
    <lineage>
        <taxon>Bacteria</taxon>
        <taxon>Bacillati</taxon>
        <taxon>Actinomycetota</taxon>
        <taxon>Actinomycetes</taxon>
        <taxon>Propionibacteriales</taxon>
        <taxon>Actinopolymorphaceae</taxon>
        <taxon>Actinopolymorpha</taxon>
    </lineage>
</organism>
<dbReference type="RefSeq" id="WP_179790266.1">
    <property type="nucleotide sequence ID" value="NZ_BAAARR010000041.1"/>
</dbReference>
<dbReference type="Proteomes" id="UP000579605">
    <property type="component" value="Unassembled WGS sequence"/>
</dbReference>
<accession>A0A852ZIC6</accession>
<proteinExistence type="predicted"/>
<name>A0A852ZIC6_9ACTN</name>
<comment type="caution">
    <text evidence="1">The sequence shown here is derived from an EMBL/GenBank/DDBJ whole genome shotgun (WGS) entry which is preliminary data.</text>
</comment>